<dbReference type="Proteomes" id="UP000243518">
    <property type="component" value="Unassembled WGS sequence"/>
</dbReference>
<dbReference type="AlphaFoldDB" id="A0AAQ1GAN6"/>
<evidence type="ECO:0000313" key="2">
    <source>
        <dbReference type="EMBL" id="SEG73212.1"/>
    </source>
</evidence>
<dbReference type="EMBL" id="FNVE01000020">
    <property type="protein sequence ID" value="SEG73212.1"/>
    <property type="molecule type" value="Genomic_DNA"/>
</dbReference>
<feature type="transmembrane region" description="Helical" evidence="1">
    <location>
        <begin position="21"/>
        <end position="42"/>
    </location>
</feature>
<keyword evidence="1" id="KW-0472">Membrane</keyword>
<gene>
    <name evidence="2" type="ORF">SAMN05216586_1205</name>
</gene>
<feature type="transmembrane region" description="Helical" evidence="1">
    <location>
        <begin position="148"/>
        <end position="171"/>
    </location>
</feature>
<feature type="transmembrane region" description="Helical" evidence="1">
    <location>
        <begin position="54"/>
        <end position="78"/>
    </location>
</feature>
<comment type="caution">
    <text evidence="2">The sequence shown here is derived from an EMBL/GenBank/DDBJ whole genome shotgun (WGS) entry which is preliminary data.</text>
</comment>
<reference evidence="2 3" key="1">
    <citation type="submission" date="2016-10" db="EMBL/GenBank/DDBJ databases">
        <authorList>
            <person name="Varghese N."/>
            <person name="Submissions S."/>
        </authorList>
    </citation>
    <scope>NUCLEOTIDE SEQUENCE [LARGE SCALE GENOMIC DNA]</scope>
    <source>
        <strain evidence="2 3">CECT 8317</strain>
    </source>
</reference>
<evidence type="ECO:0000313" key="3">
    <source>
        <dbReference type="Proteomes" id="UP000243518"/>
    </source>
</evidence>
<keyword evidence="3" id="KW-1185">Reference proteome</keyword>
<keyword evidence="1" id="KW-1133">Transmembrane helix</keyword>
<feature type="transmembrane region" description="Helical" evidence="1">
    <location>
        <begin position="111"/>
        <end position="136"/>
    </location>
</feature>
<proteinExistence type="predicted"/>
<organism evidence="2 3">
    <name type="scientific">Halopseudomonas aestusnigri</name>
    <dbReference type="NCBI Taxonomy" id="857252"/>
    <lineage>
        <taxon>Bacteria</taxon>
        <taxon>Pseudomonadati</taxon>
        <taxon>Pseudomonadota</taxon>
        <taxon>Gammaproteobacteria</taxon>
        <taxon>Pseudomonadales</taxon>
        <taxon>Pseudomonadaceae</taxon>
        <taxon>Halopseudomonas</taxon>
    </lineage>
</organism>
<name>A0AAQ1GAN6_9GAMM</name>
<sequence length="188" mass="20174">MADNDNNETPMSNSIHSHLRTEVIATFVVNALLNGAVAWILLREQATLSLRGEGGIAADLVITALVLCMLLSWITIALQRRKVSSGQFPAVTADRFSVLRQIIRYLPDRPFGAALCIGLMATLIYAAPTIALLGLFGIEQLSVSQYLIFKTLWTGLIAALTCPLAVLFPLFKYQAAGTPASLVSDAGA</sequence>
<protein>
    <submittedName>
        <fullName evidence="2">Uncharacterized protein</fullName>
    </submittedName>
</protein>
<keyword evidence="1" id="KW-0812">Transmembrane</keyword>
<accession>A0AAQ1GAN6</accession>
<evidence type="ECO:0000256" key="1">
    <source>
        <dbReference type="SAM" id="Phobius"/>
    </source>
</evidence>